<organism evidence="4 5">
    <name type="scientific">Jonquetella anthropi DSM 22815</name>
    <dbReference type="NCBI Taxonomy" id="885272"/>
    <lineage>
        <taxon>Bacteria</taxon>
        <taxon>Thermotogati</taxon>
        <taxon>Synergistota</taxon>
        <taxon>Synergistia</taxon>
        <taxon>Synergistales</taxon>
        <taxon>Dethiosulfovibrionaceae</taxon>
        <taxon>Jonquetella</taxon>
    </lineage>
</organism>
<sequence length="391" mass="42067">MFRRLIGFTLLLSALACGAQAAQNSMGPWRISVTGDLMAHKPQITGAALKDKYDFSPSFALIAPYLRRADLMVGNLETTLSGAQRRFTGYPCFNTPDEFALAVKKAGFDLVSTANNHSLDRHGPGLFRTLKVLDSVGLAHQGSWASQEARQKPLTVQVGPMTVAFVAWTYGTNGISMPKEAPWALGLLSDPQAVAADIAAAKKMRPDLIAALVHCGTEYKLTPPQSVVNLADSLIAQGVDLVLMSHPHVVQPVAVRTVKTPQGIRRGLVAWSLGNFISCQRTHPRDWGVILQLDCWPLPHGTLVTASALPTWVRFRPQGRGVQAAVVSVGDALLNPSGFSKAELARLRAVWAESTKTLLGDSLPSSSVRTDFSLNVLPLFVPAPAQPAEKK</sequence>
<evidence type="ECO:0000259" key="3">
    <source>
        <dbReference type="SMART" id="SM00854"/>
    </source>
</evidence>
<evidence type="ECO:0000256" key="1">
    <source>
        <dbReference type="ARBA" id="ARBA00005662"/>
    </source>
</evidence>
<dbReference type="InterPro" id="IPR052169">
    <property type="entry name" value="CW_Biosynth-Accessory"/>
</dbReference>
<gene>
    <name evidence="4" type="ORF">JonanDRAFT_1468</name>
</gene>
<dbReference type="Gene3D" id="3.60.21.10">
    <property type="match status" value="1"/>
</dbReference>
<accession>H0UJ03</accession>
<evidence type="ECO:0000313" key="4">
    <source>
        <dbReference type="EMBL" id="EHM13830.1"/>
    </source>
</evidence>
<dbReference type="PROSITE" id="PS51257">
    <property type="entry name" value="PROKAR_LIPOPROTEIN"/>
    <property type="match status" value="1"/>
</dbReference>
<dbReference type="CDD" id="cd07381">
    <property type="entry name" value="MPP_CapA"/>
    <property type="match status" value="1"/>
</dbReference>
<evidence type="ECO:0000256" key="2">
    <source>
        <dbReference type="SAM" id="SignalP"/>
    </source>
</evidence>
<keyword evidence="2" id="KW-0732">Signal</keyword>
<dbReference type="EMBL" id="CM001376">
    <property type="protein sequence ID" value="EHM13830.1"/>
    <property type="molecule type" value="Genomic_DNA"/>
</dbReference>
<comment type="similarity">
    <text evidence="1">Belongs to the CapA family.</text>
</comment>
<dbReference type="InterPro" id="IPR019079">
    <property type="entry name" value="Capsule_synth_CapA"/>
</dbReference>
<dbReference type="Proteomes" id="UP000003806">
    <property type="component" value="Chromosome"/>
</dbReference>
<dbReference type="PANTHER" id="PTHR33393:SF12">
    <property type="entry name" value="CAPSULE BIOSYNTHESIS PROTEIN CAPA"/>
    <property type="match status" value="1"/>
</dbReference>
<evidence type="ECO:0000313" key="5">
    <source>
        <dbReference type="Proteomes" id="UP000003806"/>
    </source>
</evidence>
<dbReference type="AlphaFoldDB" id="H0UJ03"/>
<dbReference type="SUPFAM" id="SSF56300">
    <property type="entry name" value="Metallo-dependent phosphatases"/>
    <property type="match status" value="1"/>
</dbReference>
<dbReference type="InterPro" id="IPR029052">
    <property type="entry name" value="Metallo-depent_PP-like"/>
</dbReference>
<dbReference type="Pfam" id="PF09587">
    <property type="entry name" value="PGA_cap"/>
    <property type="match status" value="1"/>
</dbReference>
<feature type="domain" description="Capsule synthesis protein CapA" evidence="3">
    <location>
        <begin position="30"/>
        <end position="280"/>
    </location>
</feature>
<dbReference type="HOGENOM" id="CLU_038823_0_0_0"/>
<proteinExistence type="inferred from homology"/>
<reference evidence="4 5" key="1">
    <citation type="submission" date="2011-11" db="EMBL/GenBank/DDBJ databases">
        <title>The Noncontiguous Finished genome of Jonquetella anthropi DSM 22815.</title>
        <authorList>
            <consortium name="US DOE Joint Genome Institute (JGI-PGF)"/>
            <person name="Lucas S."/>
            <person name="Copeland A."/>
            <person name="Lapidus A."/>
            <person name="Glavina del Rio T."/>
            <person name="Dalin E."/>
            <person name="Tice H."/>
            <person name="Bruce D."/>
            <person name="Goodwin L."/>
            <person name="Pitluck S."/>
            <person name="Peters L."/>
            <person name="Mikhailova N."/>
            <person name="Held B."/>
            <person name="Kyrpides N."/>
            <person name="Mavromatis K."/>
            <person name="Ivanova N."/>
            <person name="Markowitz V."/>
            <person name="Cheng J.-F."/>
            <person name="Hugenholtz P."/>
            <person name="Woyke T."/>
            <person name="Wu D."/>
            <person name="Gronow S."/>
            <person name="Wellnitz S."/>
            <person name="Brambilla E."/>
            <person name="Klenk H.-P."/>
            <person name="Eisen J.A."/>
        </authorList>
    </citation>
    <scope>NUCLEOTIDE SEQUENCE [LARGE SCALE GENOMIC DNA]</scope>
    <source>
        <strain evidence="4 5">DSM 22815</strain>
    </source>
</reference>
<name>H0UJ03_9BACT</name>
<dbReference type="RefSeq" id="WP_008523380.1">
    <property type="nucleotide sequence ID" value="NZ_CM001376.1"/>
</dbReference>
<dbReference type="PANTHER" id="PTHR33393">
    <property type="entry name" value="POLYGLUTAMINE SYNTHESIS ACCESSORY PROTEIN RV0574C-RELATED"/>
    <property type="match status" value="1"/>
</dbReference>
<keyword evidence="5" id="KW-1185">Reference proteome</keyword>
<dbReference type="STRING" id="885272.JonanDRAFT_1468"/>
<dbReference type="eggNOG" id="COG2843">
    <property type="taxonomic scope" value="Bacteria"/>
</dbReference>
<protein>
    <submittedName>
        <fullName evidence="4">Bacterial capsule synthesis protein PGA_cap</fullName>
    </submittedName>
</protein>
<feature type="signal peptide" evidence="2">
    <location>
        <begin position="1"/>
        <end position="21"/>
    </location>
</feature>
<dbReference type="SMART" id="SM00854">
    <property type="entry name" value="PGA_cap"/>
    <property type="match status" value="1"/>
</dbReference>
<feature type="chain" id="PRO_5003540790" evidence="2">
    <location>
        <begin position="22"/>
        <end position="391"/>
    </location>
</feature>